<reference evidence="6" key="1">
    <citation type="submission" date="2018-05" db="EMBL/GenBank/DDBJ databases">
        <authorList>
            <person name="Lanie J.A."/>
            <person name="Ng W.-L."/>
            <person name="Kazmierczak K.M."/>
            <person name="Andrzejewski T.M."/>
            <person name="Davidsen T.M."/>
            <person name="Wayne K.J."/>
            <person name="Tettelin H."/>
            <person name="Glass J.I."/>
            <person name="Rusch D."/>
            <person name="Podicherti R."/>
            <person name="Tsui H.-C.T."/>
            <person name="Winkler M.E."/>
        </authorList>
    </citation>
    <scope>NUCLEOTIDE SEQUENCE</scope>
</reference>
<accession>A0A381Z9U1</accession>
<dbReference type="PANTHER" id="PTHR43246">
    <property type="entry name" value="PEPTIDYL-PROLYL CIS-TRANS ISOMERASE CYP38, CHLOROPLASTIC"/>
    <property type="match status" value="1"/>
</dbReference>
<feature type="region of interest" description="Disordered" evidence="4">
    <location>
        <begin position="29"/>
        <end position="53"/>
    </location>
</feature>
<evidence type="ECO:0000256" key="4">
    <source>
        <dbReference type="SAM" id="MobiDB-lite"/>
    </source>
</evidence>
<evidence type="ECO:0000259" key="5">
    <source>
        <dbReference type="PROSITE" id="PS50072"/>
    </source>
</evidence>
<name>A0A381Z9U1_9ZZZZ</name>
<feature type="compositionally biased region" description="Basic and acidic residues" evidence="4">
    <location>
        <begin position="44"/>
        <end position="53"/>
    </location>
</feature>
<proteinExistence type="predicted"/>
<feature type="domain" description="PPIase cyclophilin-type" evidence="5">
    <location>
        <begin position="64"/>
        <end position="184"/>
    </location>
</feature>
<organism evidence="6">
    <name type="scientific">marine metagenome</name>
    <dbReference type="NCBI Taxonomy" id="408172"/>
    <lineage>
        <taxon>unclassified sequences</taxon>
        <taxon>metagenomes</taxon>
        <taxon>ecological metagenomes</taxon>
    </lineage>
</organism>
<dbReference type="InterPro" id="IPR029000">
    <property type="entry name" value="Cyclophilin-like_dom_sf"/>
</dbReference>
<keyword evidence="3" id="KW-0413">Isomerase</keyword>
<dbReference type="PRINTS" id="PR00153">
    <property type="entry name" value="CSAPPISMRASE"/>
</dbReference>
<dbReference type="Gene3D" id="2.40.100.10">
    <property type="entry name" value="Cyclophilin-like"/>
    <property type="match status" value="1"/>
</dbReference>
<sequence>MLQLQKHRFYLAVSCLMLTSFLFCSCQKEETSSPPRPKVRSQRSGKDQATVKKEEPKIDYNKAIAVLETEKGTIEIDLLYDIAPKTVENFAKKVKGRRYNEAKFYRVEPKLLIQAGAPVFQAEELPIESSDRKHVRGTVAMAKEPGASVSSATDFYICLTELALDEEYSVFGMVVKGMSVADKIVQDDKIMLATLRTQE</sequence>
<dbReference type="InterPro" id="IPR002130">
    <property type="entry name" value="Cyclophilin-type_PPIase_dom"/>
</dbReference>
<evidence type="ECO:0000256" key="3">
    <source>
        <dbReference type="ARBA" id="ARBA00023235"/>
    </source>
</evidence>
<dbReference type="EC" id="5.2.1.8" evidence="1"/>
<dbReference type="PROSITE" id="PS50072">
    <property type="entry name" value="CSA_PPIASE_2"/>
    <property type="match status" value="1"/>
</dbReference>
<dbReference type="Pfam" id="PF00160">
    <property type="entry name" value="Pro_isomerase"/>
    <property type="match status" value="1"/>
</dbReference>
<evidence type="ECO:0000256" key="1">
    <source>
        <dbReference type="ARBA" id="ARBA00013194"/>
    </source>
</evidence>
<dbReference type="EMBL" id="UINC01020514">
    <property type="protein sequence ID" value="SVA86075.1"/>
    <property type="molecule type" value="Genomic_DNA"/>
</dbReference>
<evidence type="ECO:0000313" key="6">
    <source>
        <dbReference type="EMBL" id="SVA86075.1"/>
    </source>
</evidence>
<dbReference type="SUPFAM" id="SSF50891">
    <property type="entry name" value="Cyclophilin-like"/>
    <property type="match status" value="1"/>
</dbReference>
<dbReference type="AlphaFoldDB" id="A0A381Z9U1"/>
<gene>
    <name evidence="6" type="ORF">METZ01_LOCUS138929</name>
</gene>
<protein>
    <recommendedName>
        <fullName evidence="1">peptidylprolyl isomerase</fullName>
        <ecNumber evidence="1">5.2.1.8</ecNumber>
    </recommendedName>
</protein>
<dbReference type="GO" id="GO:0003755">
    <property type="term" value="F:peptidyl-prolyl cis-trans isomerase activity"/>
    <property type="evidence" value="ECO:0007669"/>
    <property type="project" value="UniProtKB-KW"/>
</dbReference>
<keyword evidence="2" id="KW-0697">Rotamase</keyword>
<evidence type="ECO:0000256" key="2">
    <source>
        <dbReference type="ARBA" id="ARBA00023110"/>
    </source>
</evidence>
<dbReference type="InterPro" id="IPR044665">
    <property type="entry name" value="E_coli_cyclophilin_A-like"/>
</dbReference>
<dbReference type="PROSITE" id="PS51257">
    <property type="entry name" value="PROKAR_LIPOPROTEIN"/>
    <property type="match status" value="1"/>
</dbReference>